<proteinExistence type="predicted"/>
<evidence type="ECO:0000256" key="1">
    <source>
        <dbReference type="ARBA" id="ARBA00005186"/>
    </source>
</evidence>
<feature type="compositionally biased region" description="Low complexity" evidence="7">
    <location>
        <begin position="1240"/>
        <end position="1253"/>
    </location>
</feature>
<dbReference type="Proteomes" id="UP001059380">
    <property type="component" value="Chromosome"/>
</dbReference>
<reference evidence="9" key="1">
    <citation type="submission" date="2021-04" db="EMBL/GenBank/DDBJ databases">
        <title>Phylogenetic analysis of Acidobacteriaceae.</title>
        <authorList>
            <person name="Qiu L."/>
            <person name="Zhang Q."/>
        </authorList>
    </citation>
    <scope>NUCLEOTIDE SEQUENCE</scope>
    <source>
        <strain evidence="9">DSM 25168</strain>
    </source>
</reference>
<evidence type="ECO:0000256" key="3">
    <source>
        <dbReference type="ARBA" id="ARBA00022737"/>
    </source>
</evidence>
<dbReference type="PRINTS" id="PR01441">
    <property type="entry name" value="CELLSNTHASEC"/>
</dbReference>
<name>A0A9J7BKB9_9BACT</name>
<gene>
    <name evidence="9" type="ORF">MOP44_20950</name>
</gene>
<evidence type="ECO:0000256" key="2">
    <source>
        <dbReference type="ARBA" id="ARBA00022729"/>
    </source>
</evidence>
<keyword evidence="5" id="KW-0135">Cellulose biosynthesis</keyword>
<evidence type="ECO:0000313" key="9">
    <source>
        <dbReference type="EMBL" id="UWZ83027.1"/>
    </source>
</evidence>
<comment type="pathway">
    <text evidence="1">Glycan metabolism; bacterial cellulose biosynthesis.</text>
</comment>
<protein>
    <submittedName>
        <fullName evidence="9">Cellulose synthase subunit BcsC-related outer membrane protein</fullName>
    </submittedName>
</protein>
<feature type="compositionally biased region" description="Low complexity" evidence="7">
    <location>
        <begin position="1055"/>
        <end position="1066"/>
    </location>
</feature>
<dbReference type="InterPro" id="IPR011990">
    <property type="entry name" value="TPR-like_helical_dom_sf"/>
</dbReference>
<feature type="compositionally biased region" description="Polar residues" evidence="7">
    <location>
        <begin position="1111"/>
        <end position="1144"/>
    </location>
</feature>
<dbReference type="GO" id="GO:0030244">
    <property type="term" value="P:cellulose biosynthetic process"/>
    <property type="evidence" value="ECO:0007669"/>
    <property type="project" value="UniProtKB-KW"/>
</dbReference>
<accession>A0A9J7BKB9</accession>
<dbReference type="Pfam" id="PF14559">
    <property type="entry name" value="TPR_19"/>
    <property type="match status" value="2"/>
</dbReference>
<feature type="domain" description="Cellulose synthase operon C C-terminal" evidence="8">
    <location>
        <begin position="1349"/>
        <end position="1708"/>
    </location>
</feature>
<keyword evidence="2" id="KW-0732">Signal</keyword>
<feature type="repeat" description="TPR" evidence="6">
    <location>
        <begin position="598"/>
        <end position="631"/>
    </location>
</feature>
<dbReference type="SUPFAM" id="SSF48452">
    <property type="entry name" value="TPR-like"/>
    <property type="match status" value="4"/>
</dbReference>
<dbReference type="PANTHER" id="PTHR12558">
    <property type="entry name" value="CELL DIVISION CYCLE 16,23,27"/>
    <property type="match status" value="1"/>
</dbReference>
<dbReference type="Pfam" id="PF13428">
    <property type="entry name" value="TPR_14"/>
    <property type="match status" value="1"/>
</dbReference>
<dbReference type="PROSITE" id="PS50005">
    <property type="entry name" value="TPR"/>
    <property type="match status" value="2"/>
</dbReference>
<dbReference type="PANTHER" id="PTHR12558:SF13">
    <property type="entry name" value="CELL DIVISION CYCLE PROTEIN 27 HOMOLOG"/>
    <property type="match status" value="1"/>
</dbReference>
<evidence type="ECO:0000256" key="7">
    <source>
        <dbReference type="SAM" id="MobiDB-lite"/>
    </source>
</evidence>
<organism evidence="9 10">
    <name type="scientific">Occallatibacter riparius</name>
    <dbReference type="NCBI Taxonomy" id="1002689"/>
    <lineage>
        <taxon>Bacteria</taxon>
        <taxon>Pseudomonadati</taxon>
        <taxon>Acidobacteriota</taxon>
        <taxon>Terriglobia</taxon>
        <taxon>Terriglobales</taxon>
        <taxon>Acidobacteriaceae</taxon>
        <taxon>Occallatibacter</taxon>
    </lineage>
</organism>
<keyword evidence="3" id="KW-0677">Repeat</keyword>
<dbReference type="GO" id="GO:0019867">
    <property type="term" value="C:outer membrane"/>
    <property type="evidence" value="ECO:0007669"/>
    <property type="project" value="InterPro"/>
</dbReference>
<evidence type="ECO:0000256" key="5">
    <source>
        <dbReference type="ARBA" id="ARBA00022916"/>
    </source>
</evidence>
<dbReference type="EMBL" id="CP093313">
    <property type="protein sequence ID" value="UWZ83027.1"/>
    <property type="molecule type" value="Genomic_DNA"/>
</dbReference>
<feature type="compositionally biased region" description="Low complexity" evidence="7">
    <location>
        <begin position="1265"/>
        <end position="1277"/>
    </location>
</feature>
<dbReference type="GO" id="GO:0006011">
    <property type="term" value="P:UDP-alpha-D-glucose metabolic process"/>
    <property type="evidence" value="ECO:0007669"/>
    <property type="project" value="InterPro"/>
</dbReference>
<keyword evidence="10" id="KW-1185">Reference proteome</keyword>
<dbReference type="InterPro" id="IPR008410">
    <property type="entry name" value="BCSC_C"/>
</dbReference>
<keyword evidence="4 6" id="KW-0802">TPR repeat</keyword>
<feature type="repeat" description="TPR" evidence="6">
    <location>
        <begin position="375"/>
        <end position="408"/>
    </location>
</feature>
<dbReference type="Pfam" id="PF05420">
    <property type="entry name" value="BCSC_C"/>
    <property type="match status" value="1"/>
</dbReference>
<feature type="compositionally biased region" description="Low complexity" evidence="7">
    <location>
        <begin position="973"/>
        <end position="998"/>
    </location>
</feature>
<evidence type="ECO:0000256" key="4">
    <source>
        <dbReference type="ARBA" id="ARBA00022803"/>
    </source>
</evidence>
<evidence type="ECO:0000313" key="10">
    <source>
        <dbReference type="Proteomes" id="UP001059380"/>
    </source>
</evidence>
<feature type="compositionally biased region" description="Polar residues" evidence="7">
    <location>
        <begin position="1094"/>
        <end position="1104"/>
    </location>
</feature>
<dbReference type="RefSeq" id="WP_260792360.1">
    <property type="nucleotide sequence ID" value="NZ_CP093313.1"/>
</dbReference>
<dbReference type="InterPro" id="IPR019734">
    <property type="entry name" value="TPR_rpt"/>
</dbReference>
<dbReference type="Gene3D" id="1.25.40.10">
    <property type="entry name" value="Tetratricopeptide repeat domain"/>
    <property type="match status" value="4"/>
</dbReference>
<sequence>MSLILQTGFAQKTATPANTAEKTRQTLAANARALESRGRPDMAIQIWQQILLSDPKNAEALAGLARDYKLSGSAKESDNALEKLRTINPNDPNIGKIQSLSTSRVQNDDLRRAGELARQGHNEDAMKIYRQLYADRPPEGDIALAYYQTLYGTATGKEQAIGAMRALAQKNPGDSRYSVELGRMLTYDPRTRTEGIRLLEEHPLDPAARSALRQALIWDSANPASAAELRKYMQAHPQDAELASRLKENESKLAEMNSGIARTPEERAAFAALNAKRLDEAEKRFQELLEKDPNNGRVAAGMGFLRMQQQNFGGAVSYLTQAEQNGYKTAVVENALATSRFWYTMGEATQAFDANQLDVAAQKYQEALAMKPKSPEALNGLAGLYIKEQQYQQAAGVYQDLLKSQPSNADAWRGLFLAYARDGQNEKALATAAKFPARIKTEMAKDPEYLRTLATIYKAEGRPIEAQKVLSQALALPFPDNGANLKQGTRLQYAGILMEASRFDQAAAIYTQILNDDANSLPAWMGLVSAHHELGQDTAAIGDVEKMPPSVYESALSDSGFLTMLGSIYQQANQPDVAQTLLERSVKVQQAQGAQPSVQLQLQLAGIYLQRGNTDQAYAIYRQVLTANPERADAWKGLISTLQATDHSTEALQQLVYIPPSVRKELETDPQFVQTVASIYATAGDIPHATEYMARVQRYYAQQGTAMPSDTAIQNAWLLYNTKNDRALYPELMRLGSRPDLTAAQRETVQTIWASWAVRRAGAAMDNGDNQRAVEILEAASQAFPENVQVKRILAGGYLRTGQTRASLALYKSLPMQDAGVNDFQGAIGAALAANDKVQAEAWLRQALERFPHDYKILGMAARYEQARGDAQRSADYWRAAIAAMPAGSPTDKLAHELAYPDQNTKAQKARSNADLQQLLNPDNAAMNDPFQKTVKLPPLPSYGPDPYLGTAPVILQPQQAAVRPNDIPTAPPVTQAPVTQAPIVQVPATEPTPTPRTTTHRGSAPLPAPKQGTQPSTNHKKPTTGTSGPGGYTGRMNIPEEHITVPEPRPAQSPTPSYTPSYTAPPQQPADQNRPVLPVPSTGDKPKVYIPAPQSSIAPNAGSQPAYRLSTPSTGDKASQAQALFAQQTDSQLTPGSDQQIRQLGNVPLTLPGDAPHPSETSSAVATVRPAMSGIQYTPSAQEAATGAYSAQQPKQAPPEPQPRKQQQAPPPPPPASTAQPEQQQPKKHQKHSAKTAQETVPTLVTAPTEAAPLPPPPGVDQTQQPQPAQQQPAAPDTSAPGGLTDEQLQDRNLPPLRGPWVKVQRQPKVISPREEAEQQLQSLESSYSAWLAGTGIINYRSGDLGYSRLSAFEVPFEWSAPVGYHGRISVIAKPVFLDSGQADGTSVITVQELTSGARTLVTIPQPLGTMTNTGPTAGTTFTGAPPAQQNATGLSPEIQLTTPTFAAAGGYTPLGFLVANWTARASWRPGNGPITFSFTRDSIKDSQLSYGGLRDPGTSSLSYPGTIWGGVVGTGGNVQYVHGDAISGFYLGGGGQYINGYNTQTNYRVDGNGGAYWRVKAFPEFGSLSIGTNFFAMHYKNNQGAFTFGMGGYFSPQAYFLANVPVTWAGHYQTRWHYQIVGGLGVQAFQTDLTPLYPLPEQKPILIGLNNASLPATTSIGANYDIRANGAYQVSPHWFIEGFASGNNARNYNAATAGFSIHYMFRAQPSTVTAPTGLFPHDGIRPFTVP</sequence>
<evidence type="ECO:0000256" key="6">
    <source>
        <dbReference type="PROSITE-ProRule" id="PRU00339"/>
    </source>
</evidence>
<dbReference type="KEGG" id="orp:MOP44_20950"/>
<feature type="region of interest" description="Disordered" evidence="7">
    <location>
        <begin position="964"/>
        <end position="1319"/>
    </location>
</feature>
<dbReference type="InterPro" id="IPR003921">
    <property type="entry name" value="Cell_synth_C"/>
</dbReference>
<evidence type="ECO:0000259" key="8">
    <source>
        <dbReference type="Pfam" id="PF05420"/>
    </source>
</evidence>
<dbReference type="SMART" id="SM00028">
    <property type="entry name" value="TPR"/>
    <property type="match status" value="9"/>
</dbReference>